<feature type="domain" description="Nuclease associated modular" evidence="2">
    <location>
        <begin position="123"/>
        <end position="139"/>
    </location>
</feature>
<reference evidence="3 4" key="1">
    <citation type="journal article" date="2024" name="Nat. Commun.">
        <title>Phylogenomics reveals the evolutionary origins of lichenization in chlorophyte algae.</title>
        <authorList>
            <person name="Puginier C."/>
            <person name="Libourel C."/>
            <person name="Otte J."/>
            <person name="Skaloud P."/>
            <person name="Haon M."/>
            <person name="Grisel S."/>
            <person name="Petersen M."/>
            <person name="Berrin J.G."/>
            <person name="Delaux P.M."/>
            <person name="Dal Grande F."/>
            <person name="Keller J."/>
        </authorList>
    </citation>
    <scope>NUCLEOTIDE SEQUENCE [LARGE SCALE GENOMIC DNA]</scope>
    <source>
        <strain evidence="3 4">SAG 216-7</strain>
    </source>
</reference>
<name>A0ABR2Z041_9CHLO</name>
<evidence type="ECO:0000313" key="3">
    <source>
        <dbReference type="EMBL" id="KAK9916954.1"/>
    </source>
</evidence>
<dbReference type="Pfam" id="PF07460">
    <property type="entry name" value="NUMOD3"/>
    <property type="match status" value="2"/>
</dbReference>
<dbReference type="InterPro" id="IPR003611">
    <property type="entry name" value="NUMOD3"/>
</dbReference>
<organism evidence="3 4">
    <name type="scientific">Coccomyxa subellipsoidea</name>
    <dbReference type="NCBI Taxonomy" id="248742"/>
    <lineage>
        <taxon>Eukaryota</taxon>
        <taxon>Viridiplantae</taxon>
        <taxon>Chlorophyta</taxon>
        <taxon>core chlorophytes</taxon>
        <taxon>Trebouxiophyceae</taxon>
        <taxon>Trebouxiophyceae incertae sedis</taxon>
        <taxon>Coccomyxaceae</taxon>
        <taxon>Coccomyxa</taxon>
    </lineage>
</organism>
<feature type="domain" description="Nuclease associated modular" evidence="2">
    <location>
        <begin position="71"/>
        <end position="87"/>
    </location>
</feature>
<proteinExistence type="predicted"/>
<feature type="compositionally biased region" description="Basic residues" evidence="1">
    <location>
        <begin position="151"/>
        <end position="162"/>
    </location>
</feature>
<dbReference type="Proteomes" id="UP001491310">
    <property type="component" value="Unassembled WGS sequence"/>
</dbReference>
<feature type="domain" description="Nuclease associated modular" evidence="2">
    <location>
        <begin position="88"/>
        <end position="104"/>
    </location>
</feature>
<feature type="domain" description="Nuclease associated modular" evidence="2">
    <location>
        <begin position="140"/>
        <end position="156"/>
    </location>
</feature>
<dbReference type="SMART" id="SM00496">
    <property type="entry name" value="IENR2"/>
    <property type="match status" value="5"/>
</dbReference>
<evidence type="ECO:0000256" key="1">
    <source>
        <dbReference type="SAM" id="MobiDB-lite"/>
    </source>
</evidence>
<feature type="domain" description="Nuclease associated modular" evidence="2">
    <location>
        <begin position="106"/>
        <end position="122"/>
    </location>
</feature>
<evidence type="ECO:0000313" key="4">
    <source>
        <dbReference type="Proteomes" id="UP001491310"/>
    </source>
</evidence>
<keyword evidence="4" id="KW-1185">Reference proteome</keyword>
<feature type="compositionally biased region" description="Polar residues" evidence="1">
    <location>
        <begin position="166"/>
        <end position="177"/>
    </location>
</feature>
<dbReference type="EMBL" id="JALJOT010000003">
    <property type="protein sequence ID" value="KAK9916954.1"/>
    <property type="molecule type" value="Genomic_DNA"/>
</dbReference>
<gene>
    <name evidence="3" type="ORF">WJX75_009179</name>
</gene>
<protein>
    <recommendedName>
        <fullName evidence="2">Nuclease associated modular domain-containing protein</fullName>
    </recommendedName>
</protein>
<feature type="region of interest" description="Disordered" evidence="1">
    <location>
        <begin position="121"/>
        <end position="184"/>
    </location>
</feature>
<feature type="compositionally biased region" description="Polar residues" evidence="1">
    <location>
        <begin position="128"/>
        <end position="142"/>
    </location>
</feature>
<sequence>MHLQLVLSRVWAYPRGPFLVSRKVHRPLLPKVLACQVQQRASTLGPPESNFKEVAVDQEEKYGKTRDIKKKTRQFSDEHKAKLSAAARGRQFSDEHKAKLSAAWAKRGNFSKETREKMRLAKLGKQHSIISRSKMSRSQSGRKLSEETKLRMSRSHKLRWERRKQQLASQQPQQNHQAPREVKRKVSNGALQARWEDEQLSREAAVFELVTLRREVGHLVAELSERGELPETAEEVGLHPNVHRKLWRYVWLLDQVRSAPLM</sequence>
<evidence type="ECO:0000259" key="2">
    <source>
        <dbReference type="SMART" id="SM00496"/>
    </source>
</evidence>
<comment type="caution">
    <text evidence="3">The sequence shown here is derived from an EMBL/GenBank/DDBJ whole genome shotgun (WGS) entry which is preliminary data.</text>
</comment>
<accession>A0ABR2Z041</accession>